<reference evidence="1" key="1">
    <citation type="journal article" date="2023" name="Nat. Commun.">
        <title>Diploid and tetraploid genomes of Acorus and the evolution of monocots.</title>
        <authorList>
            <person name="Ma L."/>
            <person name="Liu K.W."/>
            <person name="Li Z."/>
            <person name="Hsiao Y.Y."/>
            <person name="Qi Y."/>
            <person name="Fu T."/>
            <person name="Tang G.D."/>
            <person name="Zhang D."/>
            <person name="Sun W.H."/>
            <person name="Liu D.K."/>
            <person name="Li Y."/>
            <person name="Chen G.Z."/>
            <person name="Liu X.D."/>
            <person name="Liao X.Y."/>
            <person name="Jiang Y.T."/>
            <person name="Yu X."/>
            <person name="Hao Y."/>
            <person name="Huang J."/>
            <person name="Zhao X.W."/>
            <person name="Ke S."/>
            <person name="Chen Y.Y."/>
            <person name="Wu W.L."/>
            <person name="Hsu J.L."/>
            <person name="Lin Y.F."/>
            <person name="Huang M.D."/>
            <person name="Li C.Y."/>
            <person name="Huang L."/>
            <person name="Wang Z.W."/>
            <person name="Zhao X."/>
            <person name="Zhong W.Y."/>
            <person name="Peng D.H."/>
            <person name="Ahmad S."/>
            <person name="Lan S."/>
            <person name="Zhang J.S."/>
            <person name="Tsai W.C."/>
            <person name="Van de Peer Y."/>
            <person name="Liu Z.J."/>
        </authorList>
    </citation>
    <scope>NUCLEOTIDE SEQUENCE</scope>
    <source>
        <strain evidence="1">CP</strain>
    </source>
</reference>
<evidence type="ECO:0000313" key="2">
    <source>
        <dbReference type="Proteomes" id="UP001180020"/>
    </source>
</evidence>
<organism evidence="1 2">
    <name type="scientific">Acorus calamus</name>
    <name type="common">Sweet flag</name>
    <dbReference type="NCBI Taxonomy" id="4465"/>
    <lineage>
        <taxon>Eukaryota</taxon>
        <taxon>Viridiplantae</taxon>
        <taxon>Streptophyta</taxon>
        <taxon>Embryophyta</taxon>
        <taxon>Tracheophyta</taxon>
        <taxon>Spermatophyta</taxon>
        <taxon>Magnoliopsida</taxon>
        <taxon>Liliopsida</taxon>
        <taxon>Acoraceae</taxon>
        <taxon>Acorus</taxon>
    </lineage>
</organism>
<dbReference type="AlphaFoldDB" id="A0AAV9C4G6"/>
<protein>
    <submittedName>
        <fullName evidence="1">Uncharacterized protein</fullName>
    </submittedName>
</protein>
<gene>
    <name evidence="1" type="ORF">QJS10_CPB21g00291</name>
</gene>
<proteinExistence type="predicted"/>
<sequence>MPSFNGAFFFAVSVVDEDLLGSETGGFLGWVPKYRKSGEETYGKKDLQVEVHKLKELLFE</sequence>
<name>A0AAV9C4G6_ACOCL</name>
<evidence type="ECO:0000313" key="1">
    <source>
        <dbReference type="EMBL" id="KAK1284035.1"/>
    </source>
</evidence>
<dbReference type="Proteomes" id="UP001180020">
    <property type="component" value="Unassembled WGS sequence"/>
</dbReference>
<reference evidence="1" key="2">
    <citation type="submission" date="2023-06" db="EMBL/GenBank/DDBJ databases">
        <authorList>
            <person name="Ma L."/>
            <person name="Liu K.-W."/>
            <person name="Li Z."/>
            <person name="Hsiao Y.-Y."/>
            <person name="Qi Y."/>
            <person name="Fu T."/>
            <person name="Tang G."/>
            <person name="Zhang D."/>
            <person name="Sun W.-H."/>
            <person name="Liu D.-K."/>
            <person name="Li Y."/>
            <person name="Chen G.-Z."/>
            <person name="Liu X.-D."/>
            <person name="Liao X.-Y."/>
            <person name="Jiang Y.-T."/>
            <person name="Yu X."/>
            <person name="Hao Y."/>
            <person name="Huang J."/>
            <person name="Zhao X.-W."/>
            <person name="Ke S."/>
            <person name="Chen Y.-Y."/>
            <person name="Wu W.-L."/>
            <person name="Hsu J.-L."/>
            <person name="Lin Y.-F."/>
            <person name="Huang M.-D."/>
            <person name="Li C.-Y."/>
            <person name="Huang L."/>
            <person name="Wang Z.-W."/>
            <person name="Zhao X."/>
            <person name="Zhong W.-Y."/>
            <person name="Peng D.-H."/>
            <person name="Ahmad S."/>
            <person name="Lan S."/>
            <person name="Zhang J.-S."/>
            <person name="Tsai W.-C."/>
            <person name="Van De Peer Y."/>
            <person name="Liu Z.-J."/>
        </authorList>
    </citation>
    <scope>NUCLEOTIDE SEQUENCE</scope>
    <source>
        <strain evidence="1">CP</strain>
        <tissue evidence="1">Leaves</tissue>
    </source>
</reference>
<keyword evidence="2" id="KW-1185">Reference proteome</keyword>
<comment type="caution">
    <text evidence="1">The sequence shown here is derived from an EMBL/GenBank/DDBJ whole genome shotgun (WGS) entry which is preliminary data.</text>
</comment>
<accession>A0AAV9C4G6</accession>
<dbReference type="EMBL" id="JAUJYO010000021">
    <property type="protein sequence ID" value="KAK1284035.1"/>
    <property type="molecule type" value="Genomic_DNA"/>
</dbReference>